<dbReference type="EMBL" id="SETE01000002">
    <property type="protein sequence ID" value="RYM34742.1"/>
    <property type="molecule type" value="Genomic_DNA"/>
</dbReference>
<keyword evidence="1" id="KW-0808">Transferase</keyword>
<protein>
    <submittedName>
        <fullName evidence="1">N-acetyl sugar amidotransferase</fullName>
    </submittedName>
</protein>
<dbReference type="RefSeq" id="WP_130092751.1">
    <property type="nucleotide sequence ID" value="NZ_SETE01000002.1"/>
</dbReference>
<dbReference type="InterPro" id="IPR020022">
    <property type="entry name" value="N-acetyl_sugar_amidoTrfase"/>
</dbReference>
<dbReference type="AlphaFoldDB" id="A0A4Q4KN24"/>
<gene>
    <name evidence="1" type="ORF">ERX46_05040</name>
</gene>
<proteinExistence type="predicted"/>
<accession>A0A4Q4KN24</accession>
<evidence type="ECO:0000313" key="2">
    <source>
        <dbReference type="Proteomes" id="UP000293952"/>
    </source>
</evidence>
<dbReference type="InterPro" id="IPR014729">
    <property type="entry name" value="Rossmann-like_a/b/a_fold"/>
</dbReference>
<comment type="caution">
    <text evidence="1">The sequence shown here is derived from an EMBL/GenBank/DDBJ whole genome shotgun (WGS) entry which is preliminary data.</text>
</comment>
<organism evidence="1 2">
    <name type="scientific">Brumimicrobium glaciale</name>
    <dbReference type="NCBI Taxonomy" id="200475"/>
    <lineage>
        <taxon>Bacteria</taxon>
        <taxon>Pseudomonadati</taxon>
        <taxon>Bacteroidota</taxon>
        <taxon>Flavobacteriia</taxon>
        <taxon>Flavobacteriales</taxon>
        <taxon>Crocinitomicaceae</taxon>
        <taxon>Brumimicrobium</taxon>
    </lineage>
</organism>
<dbReference type="Proteomes" id="UP000293952">
    <property type="component" value="Unassembled WGS sequence"/>
</dbReference>
<keyword evidence="2" id="KW-1185">Reference proteome</keyword>
<name>A0A4Q4KN24_9FLAO</name>
<reference evidence="1 2" key="1">
    <citation type="submission" date="2019-02" db="EMBL/GenBank/DDBJ databases">
        <title>Genome sequence of the sea-ice species Brumimicrobium glaciale.</title>
        <authorList>
            <person name="Bowman J.P."/>
        </authorList>
    </citation>
    <scope>NUCLEOTIDE SEQUENCE [LARGE SCALE GENOMIC DNA]</scope>
    <source>
        <strain evidence="1 2">IC156</strain>
    </source>
</reference>
<dbReference type="Gene3D" id="3.40.50.620">
    <property type="entry name" value="HUPs"/>
    <property type="match status" value="1"/>
</dbReference>
<dbReference type="OrthoDB" id="702at2"/>
<dbReference type="GO" id="GO:0016740">
    <property type="term" value="F:transferase activity"/>
    <property type="evidence" value="ECO:0007669"/>
    <property type="project" value="UniProtKB-KW"/>
</dbReference>
<evidence type="ECO:0000313" key="1">
    <source>
        <dbReference type="EMBL" id="RYM34742.1"/>
    </source>
</evidence>
<dbReference type="SUPFAM" id="SSF52402">
    <property type="entry name" value="Adenine nucleotide alpha hydrolases-like"/>
    <property type="match status" value="1"/>
</dbReference>
<dbReference type="NCBIfam" id="TIGR03573">
    <property type="entry name" value="WbuX"/>
    <property type="match status" value="1"/>
</dbReference>
<sequence>MSNYKVCKNCVMDTSDSDISFDSEGICNHCNQYNFLRNVEYKNWNKEFQSIIDRIKKRGKSHPYDCIVGCSGGTDSSYMLHKLKDCGLRVLAVHYNSGWNSEEANHNVKSMTDIIGVDLYEFTVNFEEFRALQIAYLKAGVIDLDIPIDHALYGSLYQVARDKNVPFILTGHNFETECVMPNSWITDKLDSRNIMDIYKQYGDGTSLKSYPMLTLWKKFLNYNIRKIEMIFILNYLDYDKEKASEEMKSIYGWERVRVKHGESIWTRFYQCHILPTRFGIDKRRAHFSNLILSGVMTRDEVLLELEKPIYKDKLEEDKKIIFDKYRFNKVEFDQWMTQPIRKHSDFKDEKSLKKWYSNLRNFIPGLNISTRH</sequence>